<keyword evidence="2" id="KW-0677">Repeat</keyword>
<dbReference type="InterPro" id="IPR018357">
    <property type="entry name" value="Hexapep_transf_CS"/>
</dbReference>
<gene>
    <name evidence="3" type="ORF">GCM10009765_27920</name>
</gene>
<sequence>MTAALTISPLAVVDSRAELGAGTVVEEFCSIGRAGPDQPLVVGAGSTLRSHTVMYAGSTIGARFASGHHAMIRENCTIGDNVSVGSLTVLEFNVTVADGVRIHSQCFIPEYTVLEEKAWIGPRVTVTNAPFPRCQHMPDCLVGVRIGREAKVGANVTLLPGVQIGERALVGAGAVVTKDVPAGAVVVGNPARVVKTIDELICTVGEPHPPYPSSAN</sequence>
<dbReference type="Gene3D" id="2.160.10.10">
    <property type="entry name" value="Hexapeptide repeat proteins"/>
    <property type="match status" value="1"/>
</dbReference>
<accession>A0ABN2GV76</accession>
<protein>
    <recommendedName>
        <fullName evidence="5">N-acetyltransferase</fullName>
    </recommendedName>
</protein>
<reference evidence="3 4" key="1">
    <citation type="journal article" date="2019" name="Int. J. Syst. Evol. Microbiol.">
        <title>The Global Catalogue of Microorganisms (GCM) 10K type strain sequencing project: providing services to taxonomists for standard genome sequencing and annotation.</title>
        <authorList>
            <consortium name="The Broad Institute Genomics Platform"/>
            <consortium name="The Broad Institute Genome Sequencing Center for Infectious Disease"/>
            <person name="Wu L."/>
            <person name="Ma J."/>
        </authorList>
    </citation>
    <scope>NUCLEOTIDE SEQUENCE [LARGE SCALE GENOMIC DNA]</scope>
    <source>
        <strain evidence="3 4">JCM 14718</strain>
    </source>
</reference>
<dbReference type="InterPro" id="IPR050179">
    <property type="entry name" value="Trans_hexapeptide_repeat"/>
</dbReference>
<keyword evidence="1" id="KW-0808">Transferase</keyword>
<dbReference type="SUPFAM" id="SSF51161">
    <property type="entry name" value="Trimeric LpxA-like enzymes"/>
    <property type="match status" value="1"/>
</dbReference>
<dbReference type="Proteomes" id="UP001500618">
    <property type="component" value="Unassembled WGS sequence"/>
</dbReference>
<evidence type="ECO:0000313" key="4">
    <source>
        <dbReference type="Proteomes" id="UP001500618"/>
    </source>
</evidence>
<dbReference type="CDD" id="cd03358">
    <property type="entry name" value="LbH_WxcM_N_like"/>
    <property type="match status" value="1"/>
</dbReference>
<organism evidence="3 4">
    <name type="scientific">Fodinicola feengrottensis</name>
    <dbReference type="NCBI Taxonomy" id="435914"/>
    <lineage>
        <taxon>Bacteria</taxon>
        <taxon>Bacillati</taxon>
        <taxon>Actinomycetota</taxon>
        <taxon>Actinomycetes</taxon>
        <taxon>Mycobacteriales</taxon>
        <taxon>Fodinicola</taxon>
    </lineage>
</organism>
<proteinExistence type="predicted"/>
<dbReference type="PROSITE" id="PS00101">
    <property type="entry name" value="HEXAPEP_TRANSFERASES"/>
    <property type="match status" value="1"/>
</dbReference>
<dbReference type="PANTHER" id="PTHR43300:SF4">
    <property type="entry name" value="ACYL-[ACYL-CARRIER-PROTEIN]--UDP-N-ACETYLGLUCOSAMINE O-ACYLTRANSFERASE"/>
    <property type="match status" value="1"/>
</dbReference>
<evidence type="ECO:0008006" key="5">
    <source>
        <dbReference type="Google" id="ProtNLM"/>
    </source>
</evidence>
<name>A0ABN2GV76_9ACTN</name>
<dbReference type="PANTHER" id="PTHR43300">
    <property type="entry name" value="ACETYLTRANSFERASE"/>
    <property type="match status" value="1"/>
</dbReference>
<dbReference type="InterPro" id="IPR001451">
    <property type="entry name" value="Hexapep"/>
</dbReference>
<dbReference type="Pfam" id="PF00132">
    <property type="entry name" value="Hexapep"/>
    <property type="match status" value="1"/>
</dbReference>
<evidence type="ECO:0000313" key="3">
    <source>
        <dbReference type="EMBL" id="GAA1677029.1"/>
    </source>
</evidence>
<dbReference type="EMBL" id="BAAANY010000009">
    <property type="protein sequence ID" value="GAA1677029.1"/>
    <property type="molecule type" value="Genomic_DNA"/>
</dbReference>
<evidence type="ECO:0000256" key="2">
    <source>
        <dbReference type="ARBA" id="ARBA00022737"/>
    </source>
</evidence>
<dbReference type="RefSeq" id="WP_344310461.1">
    <property type="nucleotide sequence ID" value="NZ_BAAANY010000009.1"/>
</dbReference>
<dbReference type="InterPro" id="IPR011004">
    <property type="entry name" value="Trimer_LpxA-like_sf"/>
</dbReference>
<keyword evidence="4" id="KW-1185">Reference proteome</keyword>
<evidence type="ECO:0000256" key="1">
    <source>
        <dbReference type="ARBA" id="ARBA00022679"/>
    </source>
</evidence>
<comment type="caution">
    <text evidence="3">The sequence shown here is derived from an EMBL/GenBank/DDBJ whole genome shotgun (WGS) entry which is preliminary data.</text>
</comment>